<name>A0AAD9U4M5_9ROSI</name>
<dbReference type="EMBL" id="JANJYI010000005">
    <property type="protein sequence ID" value="KAK2647438.1"/>
    <property type="molecule type" value="Genomic_DNA"/>
</dbReference>
<reference evidence="1" key="1">
    <citation type="journal article" date="2023" name="Plant J.">
        <title>Genome sequences and population genomics provide insights into the demographic history, inbreeding, and mutation load of two 'living fossil' tree species of Dipteronia.</title>
        <authorList>
            <person name="Feng Y."/>
            <person name="Comes H.P."/>
            <person name="Chen J."/>
            <person name="Zhu S."/>
            <person name="Lu R."/>
            <person name="Zhang X."/>
            <person name="Li P."/>
            <person name="Qiu J."/>
            <person name="Olsen K.M."/>
            <person name="Qiu Y."/>
        </authorList>
    </citation>
    <scope>NUCLEOTIDE SEQUENCE</scope>
    <source>
        <strain evidence="1">KIB01</strain>
    </source>
</reference>
<gene>
    <name evidence="1" type="ORF">Ddye_014927</name>
</gene>
<proteinExistence type="predicted"/>
<comment type="caution">
    <text evidence="1">The sequence shown here is derived from an EMBL/GenBank/DDBJ whole genome shotgun (WGS) entry which is preliminary data.</text>
</comment>
<dbReference type="Proteomes" id="UP001280121">
    <property type="component" value="Unassembled WGS sequence"/>
</dbReference>
<organism evidence="1 2">
    <name type="scientific">Dipteronia dyeriana</name>
    <dbReference type="NCBI Taxonomy" id="168575"/>
    <lineage>
        <taxon>Eukaryota</taxon>
        <taxon>Viridiplantae</taxon>
        <taxon>Streptophyta</taxon>
        <taxon>Embryophyta</taxon>
        <taxon>Tracheophyta</taxon>
        <taxon>Spermatophyta</taxon>
        <taxon>Magnoliopsida</taxon>
        <taxon>eudicotyledons</taxon>
        <taxon>Gunneridae</taxon>
        <taxon>Pentapetalae</taxon>
        <taxon>rosids</taxon>
        <taxon>malvids</taxon>
        <taxon>Sapindales</taxon>
        <taxon>Sapindaceae</taxon>
        <taxon>Hippocastanoideae</taxon>
        <taxon>Acereae</taxon>
        <taxon>Dipteronia</taxon>
    </lineage>
</organism>
<protein>
    <submittedName>
        <fullName evidence="1">Uncharacterized protein</fullName>
    </submittedName>
</protein>
<evidence type="ECO:0000313" key="2">
    <source>
        <dbReference type="Proteomes" id="UP001280121"/>
    </source>
</evidence>
<evidence type="ECO:0000313" key="1">
    <source>
        <dbReference type="EMBL" id="KAK2647438.1"/>
    </source>
</evidence>
<accession>A0AAD9U4M5</accession>
<keyword evidence="2" id="KW-1185">Reference proteome</keyword>
<sequence length="121" mass="13977">MRKTLALYSHGKNQLIGSKSIFGNCHAVLDRIMVQKQSDHYHSIFLRGNLSRIRFLAMQQLQFRRWTRLRPCISGLLMERRLGILAMINPLSNNLPSVHGVEEFETYLDDLLVSNSVYSSN</sequence>
<dbReference type="AlphaFoldDB" id="A0AAD9U4M5"/>